<dbReference type="Pfam" id="PF20253">
    <property type="entry name" value="DUF6604"/>
    <property type="match status" value="1"/>
</dbReference>
<reference evidence="3" key="1">
    <citation type="journal article" date="2021" name="Nat. Commun.">
        <title>Genetic determinants of endophytism in the Arabidopsis root mycobiome.</title>
        <authorList>
            <person name="Mesny F."/>
            <person name="Miyauchi S."/>
            <person name="Thiergart T."/>
            <person name="Pickel B."/>
            <person name="Atanasova L."/>
            <person name="Karlsson M."/>
            <person name="Huettel B."/>
            <person name="Barry K.W."/>
            <person name="Haridas S."/>
            <person name="Chen C."/>
            <person name="Bauer D."/>
            <person name="Andreopoulos W."/>
            <person name="Pangilinan J."/>
            <person name="LaButti K."/>
            <person name="Riley R."/>
            <person name="Lipzen A."/>
            <person name="Clum A."/>
            <person name="Drula E."/>
            <person name="Henrissat B."/>
            <person name="Kohler A."/>
            <person name="Grigoriev I.V."/>
            <person name="Martin F.M."/>
            <person name="Hacquard S."/>
        </authorList>
    </citation>
    <scope>NUCLEOTIDE SEQUENCE</scope>
    <source>
        <strain evidence="3">MPI-CAGE-AT-0147</strain>
    </source>
</reference>
<sequence length="843" mass="93450">MLPSSLKSIYQQYKADTDSVANWLATTAEANGYADNASSSNNVPVKSGRLKGKARKQAKGAHQPQPGNLANKTSRIIRIRDFEPMASYIAKTDSVKVPDHLTVALERVIWVRKNFLKRLVDSGAEVEPGSDERHSFFVGVLEKVRDCLKPLMETGSFNADEAAKRAGEKSQDPFKNMFAVLEVYAPSEAFLNAPDVAAKSATDLKYTVEQDESAEDAIFALVALLGDYSRLRQEIKSLWADYQANRLDLAAAAVATNTAFELARSMEDEILPIVSKHGGAGDIATLYFMELCKLFGIDALGNKQPGDAYNLEAYNLAQLCLVNTISLLTSYANGNSGDLIITNYNGKFGWYDEELGTEGETNRAKWDQDKTAMMEVLPDLQFLSSNLGTGAVEDELIRGIGALMNNPGDGAPLWLAWAAQIYLDVLQFLGSNCGRGFDEMNQESLKIKKAMVDVPSSQERSRVLKAATKWDRDPISTCRLQMIQLELLPENSPPAWRFLHRNPIHCGLLLHNMRVNLHLSGVTYAATPGGVMCTTQLYHALRQEKLLSDQFAWEDLETFWKMQGDSAVFVGDPPTNREDYFKNYCLCIGVSASNLAPTKRKGKVNVNTANRRNMKFKGWVSLVINRRLAPTGERPPLSSDLIEGILIEGRRHEALDGKGHIRPEVKEKAKNETIDSVTLSPTVLIRKLALNIHAEIPDIVFNYFTMHNSAWNFLTELKEEFTSLLGVGFLQYIPTEDKLPYVVGYVFSTAAGRRGLTSDDKGEAVDAGIDAAARVMRKFLEDGHGRVVKEQAETEVEPEELKDAEFGDLDPWRLDRLMTKIKKESQAIGGFGRGGAEEDCPVQ</sequence>
<evidence type="ECO:0000313" key="4">
    <source>
        <dbReference type="Proteomes" id="UP000738349"/>
    </source>
</evidence>
<dbReference type="PANTHER" id="PTHR38795">
    <property type="entry name" value="DUF6604 DOMAIN-CONTAINING PROTEIN"/>
    <property type="match status" value="1"/>
</dbReference>
<comment type="caution">
    <text evidence="3">The sequence shown here is derived from an EMBL/GenBank/DDBJ whole genome shotgun (WGS) entry which is preliminary data.</text>
</comment>
<feature type="compositionally biased region" description="Basic residues" evidence="1">
    <location>
        <begin position="48"/>
        <end position="59"/>
    </location>
</feature>
<organism evidence="3 4">
    <name type="scientific">Dactylonectria macrodidyma</name>
    <dbReference type="NCBI Taxonomy" id="307937"/>
    <lineage>
        <taxon>Eukaryota</taxon>
        <taxon>Fungi</taxon>
        <taxon>Dikarya</taxon>
        <taxon>Ascomycota</taxon>
        <taxon>Pezizomycotina</taxon>
        <taxon>Sordariomycetes</taxon>
        <taxon>Hypocreomycetidae</taxon>
        <taxon>Hypocreales</taxon>
        <taxon>Nectriaceae</taxon>
        <taxon>Dactylonectria</taxon>
    </lineage>
</organism>
<dbReference type="Proteomes" id="UP000738349">
    <property type="component" value="Unassembled WGS sequence"/>
</dbReference>
<keyword evidence="4" id="KW-1185">Reference proteome</keyword>
<feature type="region of interest" description="Disordered" evidence="1">
    <location>
        <begin position="34"/>
        <end position="74"/>
    </location>
</feature>
<evidence type="ECO:0000256" key="1">
    <source>
        <dbReference type="SAM" id="MobiDB-lite"/>
    </source>
</evidence>
<dbReference type="OrthoDB" id="5238236at2759"/>
<protein>
    <recommendedName>
        <fullName evidence="2">DUF6604 domain-containing protein</fullName>
    </recommendedName>
</protein>
<dbReference type="AlphaFoldDB" id="A0A9P9CZP5"/>
<dbReference type="InterPro" id="IPR046539">
    <property type="entry name" value="DUF6604"/>
</dbReference>
<evidence type="ECO:0000313" key="3">
    <source>
        <dbReference type="EMBL" id="KAH7109943.1"/>
    </source>
</evidence>
<feature type="domain" description="DUF6604" evidence="2">
    <location>
        <begin position="11"/>
        <end position="272"/>
    </location>
</feature>
<accession>A0A9P9CZP5</accession>
<feature type="compositionally biased region" description="Polar residues" evidence="1">
    <location>
        <begin position="65"/>
        <end position="74"/>
    </location>
</feature>
<dbReference type="EMBL" id="JAGMUV010000048">
    <property type="protein sequence ID" value="KAH7109943.1"/>
    <property type="molecule type" value="Genomic_DNA"/>
</dbReference>
<proteinExistence type="predicted"/>
<evidence type="ECO:0000259" key="2">
    <source>
        <dbReference type="Pfam" id="PF20253"/>
    </source>
</evidence>
<name>A0A9P9CZP5_9HYPO</name>
<dbReference type="PANTHER" id="PTHR38795:SF1">
    <property type="entry name" value="DUF6604 DOMAIN-CONTAINING PROTEIN"/>
    <property type="match status" value="1"/>
</dbReference>
<gene>
    <name evidence="3" type="ORF">EDB81DRAFT_832677</name>
</gene>